<dbReference type="AlphaFoldDB" id="A0A835UTU0"/>
<dbReference type="Gene3D" id="3.40.50.300">
    <property type="entry name" value="P-loop containing nucleotide triphosphate hydrolases"/>
    <property type="match status" value="1"/>
</dbReference>
<feature type="region of interest" description="Disordered" evidence="2">
    <location>
        <begin position="534"/>
        <end position="560"/>
    </location>
</feature>
<reference evidence="5 6" key="1">
    <citation type="journal article" date="2020" name="Nat. Food">
        <title>A phased Vanilla planifolia genome enables genetic improvement of flavour and production.</title>
        <authorList>
            <person name="Hasing T."/>
            <person name="Tang H."/>
            <person name="Brym M."/>
            <person name="Khazi F."/>
            <person name="Huang T."/>
            <person name="Chambers A.H."/>
        </authorList>
    </citation>
    <scope>NUCLEOTIDE SEQUENCE [LARGE SCALE GENOMIC DNA]</scope>
    <source>
        <tissue evidence="5">Leaf</tissue>
    </source>
</reference>
<evidence type="ECO:0000256" key="3">
    <source>
        <dbReference type="SAM" id="Phobius"/>
    </source>
</evidence>
<dbReference type="InterPro" id="IPR027417">
    <property type="entry name" value="P-loop_NTPase"/>
</dbReference>
<feature type="compositionally biased region" description="Polar residues" evidence="2">
    <location>
        <begin position="534"/>
        <end position="546"/>
    </location>
</feature>
<dbReference type="PROSITE" id="PS51194">
    <property type="entry name" value="HELICASE_CTER"/>
    <property type="match status" value="1"/>
</dbReference>
<comment type="caution">
    <text evidence="5">The sequence shown here is derived from an EMBL/GenBank/DDBJ whole genome shotgun (WGS) entry which is preliminary data.</text>
</comment>
<keyword evidence="1" id="KW-0378">Hydrolase</keyword>
<organism evidence="5 6">
    <name type="scientific">Vanilla planifolia</name>
    <name type="common">Vanilla</name>
    <dbReference type="NCBI Taxonomy" id="51239"/>
    <lineage>
        <taxon>Eukaryota</taxon>
        <taxon>Viridiplantae</taxon>
        <taxon>Streptophyta</taxon>
        <taxon>Embryophyta</taxon>
        <taxon>Tracheophyta</taxon>
        <taxon>Spermatophyta</taxon>
        <taxon>Magnoliopsida</taxon>
        <taxon>Liliopsida</taxon>
        <taxon>Asparagales</taxon>
        <taxon>Orchidaceae</taxon>
        <taxon>Vanilloideae</taxon>
        <taxon>Vanilleae</taxon>
        <taxon>Vanilla</taxon>
    </lineage>
</organism>
<evidence type="ECO:0000256" key="1">
    <source>
        <dbReference type="ARBA" id="ARBA00022801"/>
    </source>
</evidence>
<dbReference type="GO" id="GO:0016887">
    <property type="term" value="F:ATP hydrolysis activity"/>
    <property type="evidence" value="ECO:0007669"/>
    <property type="project" value="InterPro"/>
</dbReference>
<dbReference type="CDD" id="cd18793">
    <property type="entry name" value="SF2_C_SNF"/>
    <property type="match status" value="1"/>
</dbReference>
<dbReference type="SUPFAM" id="SSF52540">
    <property type="entry name" value="P-loop containing nucleoside triphosphate hydrolases"/>
    <property type="match status" value="1"/>
</dbReference>
<dbReference type="OrthoDB" id="781327at2759"/>
<dbReference type="GO" id="GO:0003677">
    <property type="term" value="F:DNA binding"/>
    <property type="evidence" value="ECO:0007669"/>
    <property type="project" value="InterPro"/>
</dbReference>
<dbReference type="Pfam" id="PF00271">
    <property type="entry name" value="Helicase_C"/>
    <property type="match status" value="1"/>
</dbReference>
<dbReference type="PANTHER" id="PTHR36498">
    <property type="entry name" value="TATA-BINDING PROTEIN-ASSOCIATED FACTOR 172"/>
    <property type="match status" value="1"/>
</dbReference>
<dbReference type="GO" id="GO:0017025">
    <property type="term" value="F:TBP-class protein binding"/>
    <property type="evidence" value="ECO:0007669"/>
    <property type="project" value="InterPro"/>
</dbReference>
<feature type="domain" description="Helicase C-terminal" evidence="4">
    <location>
        <begin position="366"/>
        <end position="525"/>
    </location>
</feature>
<gene>
    <name evidence="5" type="ORF">HPP92_015195</name>
</gene>
<dbReference type="Pfam" id="PF12054">
    <property type="entry name" value="DUF3535"/>
    <property type="match status" value="1"/>
</dbReference>
<dbReference type="SMART" id="SM00490">
    <property type="entry name" value="HELICc"/>
    <property type="match status" value="1"/>
</dbReference>
<proteinExistence type="predicted"/>
<keyword evidence="3" id="KW-0812">Transmembrane</keyword>
<sequence length="592" mass="65996">MDVIEDQNLISFGKAISIHKSRVQTFSTNEDRSKIEGFISRRGAELALKHLCVKLGSSLFDKLPKLWDCLNEVLRPVCYDDNKQITEMLDISNRSDPQVLINNIQVVYLQIIAVTWSINLVIVIVFYAQLLSMVDESLKPRLLTLLPSVLGCVRHHHAAVRLAASRGLPPPSGLSESLSRNSEDLQFLEQLLDNSHIDDYQIPVDIKVILRRGACHGSIAQAGHALHSPSFKDEVLSDLPEKIIQDRYCDLTPLQLRLYEQFSRSTAKREISSLVTASDTITETVEKTSVKATTHVFQALQYLLKLCSHPLLVIGDKPPDSLKSLLSEFIPSCDVLSELHELHHSPKLVALQEILEECGIGNDSTSLDGAVSVGHHRVLIFAQHRSLLDLIEMDLFHAHMKSVTYLRLDGSVEPDKRFDIVKTFNSDPTIDVLLLTTHVGGLGLNLTSADTLVFMEHDWNPMKDHQAMDRAHRLGQRKVVNVHRLIMRGTLEEKVMSLQQFKLSVANAVINAENASLKTMNTDQLLDLFTPASTSGKVAGSSSGSNGDLDEDSRPSGKKGLKSILSGLEELWDQSQYADEYNMSHFLEKING</sequence>
<feature type="transmembrane region" description="Helical" evidence="3">
    <location>
        <begin position="107"/>
        <end position="131"/>
    </location>
</feature>
<evidence type="ECO:0000259" key="4">
    <source>
        <dbReference type="PROSITE" id="PS51194"/>
    </source>
</evidence>
<dbReference type="Proteomes" id="UP000639772">
    <property type="component" value="Chromosome 7"/>
</dbReference>
<dbReference type="EMBL" id="JADCNM010000007">
    <property type="protein sequence ID" value="KAG0475509.1"/>
    <property type="molecule type" value="Genomic_DNA"/>
</dbReference>
<accession>A0A835UTU0</accession>
<name>A0A835UTU0_VANPL</name>
<dbReference type="InterPro" id="IPR044972">
    <property type="entry name" value="Mot1"/>
</dbReference>
<keyword evidence="3" id="KW-1133">Transmembrane helix</keyword>
<protein>
    <recommendedName>
        <fullName evidence="4">Helicase C-terminal domain-containing protein</fullName>
    </recommendedName>
</protein>
<dbReference type="InterPro" id="IPR022707">
    <property type="entry name" value="Mot1_central_dom"/>
</dbReference>
<dbReference type="InterPro" id="IPR049730">
    <property type="entry name" value="SNF2/RAD54-like_C"/>
</dbReference>
<dbReference type="InterPro" id="IPR001650">
    <property type="entry name" value="Helicase_C-like"/>
</dbReference>
<dbReference type="FunFam" id="3.40.50.300:FF:000428">
    <property type="entry name" value="TATA-binding protein-associated factor 172"/>
    <property type="match status" value="1"/>
</dbReference>
<dbReference type="PANTHER" id="PTHR36498:SF1">
    <property type="entry name" value="TATA-BINDING PROTEIN-ASSOCIATED FACTOR 172"/>
    <property type="match status" value="1"/>
</dbReference>
<evidence type="ECO:0000313" key="6">
    <source>
        <dbReference type="Proteomes" id="UP000639772"/>
    </source>
</evidence>
<evidence type="ECO:0000313" key="5">
    <source>
        <dbReference type="EMBL" id="KAG0475509.1"/>
    </source>
</evidence>
<keyword evidence="3" id="KW-0472">Membrane</keyword>
<evidence type="ECO:0000256" key="2">
    <source>
        <dbReference type="SAM" id="MobiDB-lite"/>
    </source>
</evidence>